<reference evidence="4 5" key="1">
    <citation type="submission" date="2017-09" db="EMBL/GenBank/DDBJ databases">
        <title>Paracoccus alkalisoli sp. nov., isolated from saline alkaline soil.</title>
        <authorList>
            <person name="Dong X."/>
            <person name="Zhang G."/>
        </authorList>
    </citation>
    <scope>NUCLEOTIDE SEQUENCE [LARGE SCALE GENOMIC DNA]</scope>
    <source>
        <strain evidence="4 5">WN007</strain>
    </source>
</reference>
<sequence length="691" mass="75124">MGRVRGCRRKTAGRGRFRTIPLHPGRTRHTMHADVGDTGEGLNAAIRAQAASLKAQLHANHKLVLADAVGVVLACGTALLLSAGPHFGMTELAALPRLVALVLLVGMPVFTCFGFYRRHARSSSLPDLPILVPGTATALLVALWIEHATDLVPEAPLTTWPILLLALMPLLGGARLVARHREILRLGSRDTADAPREPVLLVGTDASADLFLRAIRQGPARYDVIGIIDSSSTSASLLFHSVPILGAVRDPGPVLARLAAANRLPRQIFLTGPVTHFDRDGMAVLLKWAEGRGIRVRSLPDLTDPDQRRIPPGGALRDIDPEDVLTRPQARVERQLLALTYQGRRVLVTGAGGSIGSEMVRQIASLRPAEIVLIENCEFNAYQVDRSLARHFPDVPRHLHICCVRDREKLLALFRQHRPELVFNAAALKHVPLVEQNPAEGVLTNVIGARNVSDAARDVGALAMVQVSTDKAVNTTNVMGATKRVAEFYAQAQDLITREIGCETRFFAVRFGNVLGSSGSLVPLFQEQIARGGPLTVTDPRMERYFMTIREAVELTLVAAAQGLRNPNESGRIFVLDMGKPIRIVDLAERMIRMAGKEPGRDIRIEFVGIRPGEKLFEELFDRNEVVRPAGFAGVNCAVPTPVPISRLRAAMGKLEQAARAGDETTLRRLLAELVPGYRAGGAEEPQDKVA</sequence>
<feature type="transmembrane region" description="Helical" evidence="2">
    <location>
        <begin position="157"/>
        <end position="178"/>
    </location>
</feature>
<organism evidence="4 5">
    <name type="scientific">Paracoccus salipaludis</name>
    <dbReference type="NCBI Taxonomy" id="2032623"/>
    <lineage>
        <taxon>Bacteria</taxon>
        <taxon>Pseudomonadati</taxon>
        <taxon>Pseudomonadota</taxon>
        <taxon>Alphaproteobacteria</taxon>
        <taxon>Rhodobacterales</taxon>
        <taxon>Paracoccaceae</taxon>
        <taxon>Paracoccus</taxon>
    </lineage>
</organism>
<evidence type="ECO:0000313" key="5">
    <source>
        <dbReference type="Proteomes" id="UP000218023"/>
    </source>
</evidence>
<dbReference type="PANTHER" id="PTHR43318">
    <property type="entry name" value="UDP-N-ACETYLGLUCOSAMINE 4,6-DEHYDRATASE"/>
    <property type="match status" value="1"/>
</dbReference>
<proteinExistence type="inferred from homology"/>
<comment type="caution">
    <text evidence="4">The sequence shown here is derived from an EMBL/GenBank/DDBJ whole genome shotgun (WGS) entry which is preliminary data.</text>
</comment>
<dbReference type="AlphaFoldDB" id="A0A2A2GKZ7"/>
<dbReference type="OrthoDB" id="9803111at2"/>
<evidence type="ECO:0000259" key="3">
    <source>
        <dbReference type="Pfam" id="PF02719"/>
    </source>
</evidence>
<keyword evidence="2" id="KW-0472">Membrane</keyword>
<dbReference type="Gene3D" id="3.40.50.720">
    <property type="entry name" value="NAD(P)-binding Rossmann-like Domain"/>
    <property type="match status" value="2"/>
</dbReference>
<keyword evidence="2" id="KW-0812">Transmembrane</keyword>
<keyword evidence="5" id="KW-1185">Reference proteome</keyword>
<evidence type="ECO:0000256" key="1">
    <source>
        <dbReference type="ARBA" id="ARBA00007430"/>
    </source>
</evidence>
<dbReference type="InterPro" id="IPR036291">
    <property type="entry name" value="NAD(P)-bd_dom_sf"/>
</dbReference>
<dbReference type="Pfam" id="PF02719">
    <property type="entry name" value="Polysacc_synt_2"/>
    <property type="match status" value="1"/>
</dbReference>
<feature type="transmembrane region" description="Helical" evidence="2">
    <location>
        <begin position="63"/>
        <end position="83"/>
    </location>
</feature>
<dbReference type="PANTHER" id="PTHR43318:SF1">
    <property type="entry name" value="POLYSACCHARIDE BIOSYNTHESIS PROTEIN EPSC-RELATED"/>
    <property type="match status" value="1"/>
</dbReference>
<dbReference type="EMBL" id="NSJZ01000005">
    <property type="protein sequence ID" value="PAU97535.1"/>
    <property type="molecule type" value="Genomic_DNA"/>
</dbReference>
<comment type="similarity">
    <text evidence="1">Belongs to the polysaccharide synthase family.</text>
</comment>
<protein>
    <submittedName>
        <fullName evidence="4">Polysaccharide biosynthesis protein</fullName>
    </submittedName>
</protein>
<evidence type="ECO:0000313" key="4">
    <source>
        <dbReference type="EMBL" id="PAU97535.1"/>
    </source>
</evidence>
<keyword evidence="2" id="KW-1133">Transmembrane helix</keyword>
<name>A0A2A2GKZ7_9RHOB</name>
<gene>
    <name evidence="4" type="ORF">CK240_08655</name>
</gene>
<feature type="transmembrane region" description="Helical" evidence="2">
    <location>
        <begin position="128"/>
        <end position="145"/>
    </location>
</feature>
<dbReference type="CDD" id="cd05237">
    <property type="entry name" value="UDP_invert_4-6DH_SDR_e"/>
    <property type="match status" value="1"/>
</dbReference>
<dbReference type="InterPro" id="IPR051203">
    <property type="entry name" value="Polysaccharide_Synthase-Rel"/>
</dbReference>
<dbReference type="Proteomes" id="UP000218023">
    <property type="component" value="Unassembled WGS sequence"/>
</dbReference>
<feature type="domain" description="Polysaccharide biosynthesis protein CapD-like" evidence="3">
    <location>
        <begin position="346"/>
        <end position="629"/>
    </location>
</feature>
<dbReference type="SUPFAM" id="SSF51735">
    <property type="entry name" value="NAD(P)-binding Rossmann-fold domains"/>
    <property type="match status" value="1"/>
</dbReference>
<accession>A0A2A2GKZ7</accession>
<evidence type="ECO:0000256" key="2">
    <source>
        <dbReference type="SAM" id="Phobius"/>
    </source>
</evidence>
<feature type="transmembrane region" description="Helical" evidence="2">
    <location>
        <begin position="95"/>
        <end position="116"/>
    </location>
</feature>
<dbReference type="InterPro" id="IPR003869">
    <property type="entry name" value="Polysac_CapD-like"/>
</dbReference>